<organism evidence="1 2">
    <name type="scientific">Aquarana catesbeiana</name>
    <name type="common">American bullfrog</name>
    <name type="synonym">Rana catesbeiana</name>
    <dbReference type="NCBI Taxonomy" id="8400"/>
    <lineage>
        <taxon>Eukaryota</taxon>
        <taxon>Metazoa</taxon>
        <taxon>Chordata</taxon>
        <taxon>Craniata</taxon>
        <taxon>Vertebrata</taxon>
        <taxon>Euteleostomi</taxon>
        <taxon>Amphibia</taxon>
        <taxon>Batrachia</taxon>
        <taxon>Anura</taxon>
        <taxon>Neobatrachia</taxon>
        <taxon>Ranoidea</taxon>
        <taxon>Ranidae</taxon>
        <taxon>Aquarana</taxon>
    </lineage>
</organism>
<proteinExistence type="predicted"/>
<dbReference type="EMBL" id="KV926131">
    <property type="protein sequence ID" value="PIO35555.1"/>
    <property type="molecule type" value="Genomic_DNA"/>
</dbReference>
<reference evidence="2" key="1">
    <citation type="journal article" date="2017" name="Nat. Commun.">
        <title>The North American bullfrog draft genome provides insight into hormonal regulation of long noncoding RNA.</title>
        <authorList>
            <person name="Hammond S.A."/>
            <person name="Warren R.L."/>
            <person name="Vandervalk B.P."/>
            <person name="Kucuk E."/>
            <person name="Khan H."/>
            <person name="Gibb E.A."/>
            <person name="Pandoh P."/>
            <person name="Kirk H."/>
            <person name="Zhao Y."/>
            <person name="Jones M."/>
            <person name="Mungall A.J."/>
            <person name="Coope R."/>
            <person name="Pleasance S."/>
            <person name="Moore R.A."/>
            <person name="Holt R.A."/>
            <person name="Round J.M."/>
            <person name="Ohora S."/>
            <person name="Walle B.V."/>
            <person name="Veldhoen N."/>
            <person name="Helbing C.C."/>
            <person name="Birol I."/>
        </authorList>
    </citation>
    <scope>NUCLEOTIDE SEQUENCE [LARGE SCALE GENOMIC DNA]</scope>
</reference>
<sequence length="59" mass="6928">MLCFETCLFNQKRDLYNVKKKYTPKMLVCSKTLFKRTCECALSNMFSIQQCVDSSFNAQ</sequence>
<protein>
    <submittedName>
        <fullName evidence="1">Uncharacterized protein</fullName>
    </submittedName>
</protein>
<evidence type="ECO:0000313" key="2">
    <source>
        <dbReference type="Proteomes" id="UP000228934"/>
    </source>
</evidence>
<gene>
    <name evidence="1" type="ORF">AB205_0172020</name>
</gene>
<dbReference type="AlphaFoldDB" id="A0A2G9S646"/>
<name>A0A2G9S646_AQUCT</name>
<dbReference type="Proteomes" id="UP000228934">
    <property type="component" value="Unassembled WGS sequence"/>
</dbReference>
<keyword evidence="2" id="KW-1185">Reference proteome</keyword>
<accession>A0A2G9S646</accession>
<evidence type="ECO:0000313" key="1">
    <source>
        <dbReference type="EMBL" id="PIO35555.1"/>
    </source>
</evidence>